<dbReference type="STRING" id="45074.Lsan_2243"/>
<evidence type="ECO:0000313" key="4">
    <source>
        <dbReference type="Proteomes" id="UP000054703"/>
    </source>
</evidence>
<gene>
    <name evidence="3" type="primary">vipE</name>
    <name evidence="3" type="ORF">Lsan_2243</name>
</gene>
<evidence type="ECO:0000259" key="2">
    <source>
        <dbReference type="Pfam" id="PF20876"/>
    </source>
</evidence>
<sequence length="319" mass="34604">MPLQQTRKLMKKYGESLKNGTISDQTLDQLLQPNTFKRAPANGYVDPNKPVTDSNHTQMDAIKDFVETIGEELSPEILHTLTHRIIQRAPDTGANTFMRNSTLEKAFLAYEMARYPQLAESHFDSDRIKTTFPRETDISNLKGVILNPLVEFFSSTSPLVQYKKSLQKLKEQLQQDTLDSKIREHAQKVVSQIEALKTQGKDSIVDLTKILNNTQALLKGEMTVKNYQTEAKTVQGKPSTGMKILGGLMIALGLAVAAVGVALAVTGIGVVAGAVTAAVGVGVLAAGIGIFAKGRQSGLSKAMDELALTSANRNTIATH</sequence>
<dbReference type="PATRIC" id="fig|45074.5.peg.2401"/>
<proteinExistence type="predicted"/>
<feature type="transmembrane region" description="Helical" evidence="1">
    <location>
        <begin position="244"/>
        <end position="265"/>
    </location>
</feature>
<dbReference type="AlphaFoldDB" id="A0A0W0YR06"/>
<comment type="caution">
    <text evidence="3">The sequence shown here is derived from an EMBL/GenBank/DDBJ whole genome shotgun (WGS) entry which is preliminary data.</text>
</comment>
<dbReference type="Gene3D" id="1.20.1170.10">
    <property type="match status" value="1"/>
</dbReference>
<dbReference type="Pfam" id="PF20876">
    <property type="entry name" value="VipE"/>
    <property type="match status" value="1"/>
</dbReference>
<keyword evidence="1" id="KW-1133">Transmembrane helix</keyword>
<feature type="transmembrane region" description="Helical" evidence="1">
    <location>
        <begin position="271"/>
        <end position="292"/>
    </location>
</feature>
<evidence type="ECO:0000256" key="1">
    <source>
        <dbReference type="SAM" id="Phobius"/>
    </source>
</evidence>
<feature type="domain" description="VipE-like N-terminal" evidence="2">
    <location>
        <begin position="1"/>
        <end position="126"/>
    </location>
</feature>
<dbReference type="RefSeq" id="WP_058514491.1">
    <property type="nucleotide sequence ID" value="NZ_CAAAIH010000027.1"/>
</dbReference>
<accession>A0A0W0YR06</accession>
<name>A0A0W0YR06_9GAMM</name>
<protein>
    <submittedName>
        <fullName evidence="3">VipE</fullName>
    </submittedName>
</protein>
<organism evidence="3 4">
    <name type="scientific">Legionella santicrucis</name>
    <dbReference type="NCBI Taxonomy" id="45074"/>
    <lineage>
        <taxon>Bacteria</taxon>
        <taxon>Pseudomonadati</taxon>
        <taxon>Pseudomonadota</taxon>
        <taxon>Gammaproteobacteria</taxon>
        <taxon>Legionellales</taxon>
        <taxon>Legionellaceae</taxon>
        <taxon>Legionella</taxon>
    </lineage>
</organism>
<evidence type="ECO:0000313" key="3">
    <source>
        <dbReference type="EMBL" id="KTD59339.1"/>
    </source>
</evidence>
<dbReference type="InterPro" id="IPR049417">
    <property type="entry name" value="VipE-like_N"/>
</dbReference>
<keyword evidence="1" id="KW-0472">Membrane</keyword>
<keyword evidence="1" id="KW-0812">Transmembrane</keyword>
<dbReference type="OrthoDB" id="5641577at2"/>
<dbReference type="EMBL" id="LNYU01000054">
    <property type="protein sequence ID" value="KTD59339.1"/>
    <property type="molecule type" value="Genomic_DNA"/>
</dbReference>
<reference evidence="3 4" key="1">
    <citation type="submission" date="2015-11" db="EMBL/GenBank/DDBJ databases">
        <title>Genomic analysis of 38 Legionella species identifies large and diverse effector repertoires.</title>
        <authorList>
            <person name="Burstein D."/>
            <person name="Amaro F."/>
            <person name="Zusman T."/>
            <person name="Lifshitz Z."/>
            <person name="Cohen O."/>
            <person name="Gilbert J.A."/>
            <person name="Pupko T."/>
            <person name="Shuman H.A."/>
            <person name="Segal G."/>
        </authorList>
    </citation>
    <scope>NUCLEOTIDE SEQUENCE [LARGE SCALE GENOMIC DNA]</scope>
    <source>
        <strain evidence="3 4">SC-63-C7</strain>
    </source>
</reference>
<keyword evidence="4" id="KW-1185">Reference proteome</keyword>
<dbReference type="Proteomes" id="UP000054703">
    <property type="component" value="Unassembled WGS sequence"/>
</dbReference>